<dbReference type="InterPro" id="IPR003692">
    <property type="entry name" value="Hydantoinase_B"/>
</dbReference>
<organism evidence="3">
    <name type="scientific">marine metagenome</name>
    <dbReference type="NCBI Taxonomy" id="408172"/>
    <lineage>
        <taxon>unclassified sequences</taxon>
        <taxon>metagenomes</taxon>
        <taxon>ecological metagenomes</taxon>
    </lineage>
</organism>
<feature type="region of interest" description="Disordered" evidence="1">
    <location>
        <begin position="414"/>
        <end position="444"/>
    </location>
</feature>
<dbReference type="EMBL" id="UINC01016142">
    <property type="protein sequence ID" value="SVA67442.1"/>
    <property type="molecule type" value="Genomic_DNA"/>
</dbReference>
<evidence type="ECO:0000259" key="2">
    <source>
        <dbReference type="Pfam" id="PF02538"/>
    </source>
</evidence>
<accession>A0A381XSI5</accession>
<dbReference type="PANTHER" id="PTHR11365">
    <property type="entry name" value="5-OXOPROLINASE RELATED"/>
    <property type="match status" value="1"/>
</dbReference>
<feature type="domain" description="Hydantoinase B/oxoprolinase" evidence="2">
    <location>
        <begin position="2"/>
        <end position="423"/>
    </location>
</feature>
<proteinExistence type="predicted"/>
<dbReference type="GO" id="GO:0017168">
    <property type="term" value="F:5-oxoprolinase (ATP-hydrolyzing) activity"/>
    <property type="evidence" value="ECO:0007669"/>
    <property type="project" value="TreeGrafter"/>
</dbReference>
<sequence length="444" mass="47827">KMMMPFYYGGELWCFLSNTGHWPDTGGMVPGGFNSTATEIQQEGLRLPPVKLMCAGELQQDVVDIILNNIRVPDERIGDIRAQIGALKTGEKRLTALLDRYGADTVVAAIADLRDRSEQHMREVISAITDGTYSFTAYIDSDGVIDEPLAIVLDLTIDGSDAHFDFSRSSPPCRGPMNSVWATTQSAVYVAMKHIFPEVPINAGCFAPLHIKPPRDTFLYAQYPRPVAGCAAEVAQRIMEAVFGAMAQPLPERLFGAPAGTSGNLALGGHDPEAERDYIMYFFSGGGYGGWLDGDGLTNGCSTVGISKTQPVEILEQHYPLLFETYALREDSGGTGKRRGGFGVSYRIRLLRGEGKASFLMDHGRDGPPGMTGGDSGAPNEIRVGQAGAVTTPEHVSKGEGYVLRAGDWIEVHTPGGGGYGPPGERDPASIQNDLRRGYYTDSP</sequence>
<dbReference type="AlphaFoldDB" id="A0A381XSI5"/>
<feature type="compositionally biased region" description="Basic and acidic residues" evidence="1">
    <location>
        <begin position="424"/>
        <end position="444"/>
    </location>
</feature>
<dbReference type="GO" id="GO:0005829">
    <property type="term" value="C:cytosol"/>
    <property type="evidence" value="ECO:0007669"/>
    <property type="project" value="TreeGrafter"/>
</dbReference>
<dbReference type="InterPro" id="IPR045079">
    <property type="entry name" value="Oxoprolinase-like"/>
</dbReference>
<gene>
    <name evidence="3" type="ORF">METZ01_LOCUS120296</name>
</gene>
<dbReference type="Pfam" id="PF02538">
    <property type="entry name" value="Hydantoinase_B"/>
    <property type="match status" value="1"/>
</dbReference>
<feature type="non-terminal residue" evidence="3">
    <location>
        <position position="1"/>
    </location>
</feature>
<dbReference type="PANTHER" id="PTHR11365:SF23">
    <property type="entry name" value="HYPOTHETICAL 5-OXOPROLINASE (EUROFUNG)-RELATED"/>
    <property type="match status" value="1"/>
</dbReference>
<protein>
    <recommendedName>
        <fullName evidence="2">Hydantoinase B/oxoprolinase domain-containing protein</fullName>
    </recommendedName>
</protein>
<dbReference type="GO" id="GO:0006749">
    <property type="term" value="P:glutathione metabolic process"/>
    <property type="evidence" value="ECO:0007669"/>
    <property type="project" value="TreeGrafter"/>
</dbReference>
<evidence type="ECO:0000256" key="1">
    <source>
        <dbReference type="SAM" id="MobiDB-lite"/>
    </source>
</evidence>
<name>A0A381XSI5_9ZZZZ</name>
<evidence type="ECO:0000313" key="3">
    <source>
        <dbReference type="EMBL" id="SVA67442.1"/>
    </source>
</evidence>
<reference evidence="3" key="1">
    <citation type="submission" date="2018-05" db="EMBL/GenBank/DDBJ databases">
        <authorList>
            <person name="Lanie J.A."/>
            <person name="Ng W.-L."/>
            <person name="Kazmierczak K.M."/>
            <person name="Andrzejewski T.M."/>
            <person name="Davidsen T.M."/>
            <person name="Wayne K.J."/>
            <person name="Tettelin H."/>
            <person name="Glass J.I."/>
            <person name="Rusch D."/>
            <person name="Podicherti R."/>
            <person name="Tsui H.-C.T."/>
            <person name="Winkler M.E."/>
        </authorList>
    </citation>
    <scope>NUCLEOTIDE SEQUENCE</scope>
</reference>